<evidence type="ECO:0000256" key="2">
    <source>
        <dbReference type="ARBA" id="ARBA00009749"/>
    </source>
</evidence>
<dbReference type="STRING" id="292415.Tbd_2506"/>
<feature type="transmembrane region" description="Helical" evidence="9">
    <location>
        <begin position="433"/>
        <end position="458"/>
    </location>
</feature>
<dbReference type="AlphaFoldDB" id="Q3SFZ7"/>
<reference evidence="12 13" key="1">
    <citation type="journal article" date="2006" name="J. Bacteriol.">
        <title>The genome sequence of the obligately chemolithoautotrophic, facultatively anaerobic bacterium Thiobacillus denitrificans.</title>
        <authorList>
            <person name="Beller H.R."/>
            <person name="Chain P.S."/>
            <person name="Letain T.E."/>
            <person name="Chakicherla A."/>
            <person name="Larimer F.W."/>
            <person name="Richardson P.M."/>
            <person name="Coleman M.A."/>
            <person name="Wood A.P."/>
            <person name="Kelly D.P."/>
        </authorList>
    </citation>
    <scope>NUCLEOTIDE SEQUENCE [LARGE SCALE GENOMIC DNA]</scope>
    <source>
        <strain evidence="12 13">ATCC 25259</strain>
    </source>
</reference>
<feature type="domain" description="CBS" evidence="11">
    <location>
        <begin position="185"/>
        <end position="248"/>
    </location>
</feature>
<evidence type="ECO:0000313" key="13">
    <source>
        <dbReference type="Proteomes" id="UP000008291"/>
    </source>
</evidence>
<evidence type="ECO:0000256" key="10">
    <source>
        <dbReference type="SAM" id="MobiDB-lite"/>
    </source>
</evidence>
<feature type="transmembrane region" description="Helical" evidence="9">
    <location>
        <begin position="363"/>
        <end position="384"/>
    </location>
</feature>
<feature type="transmembrane region" description="Helical" evidence="9">
    <location>
        <begin position="470"/>
        <end position="493"/>
    </location>
</feature>
<evidence type="ECO:0000256" key="3">
    <source>
        <dbReference type="ARBA" id="ARBA00022448"/>
    </source>
</evidence>
<dbReference type="InterPro" id="IPR006668">
    <property type="entry name" value="Mg_transptr_MgtE_intracell_dom"/>
</dbReference>
<keyword evidence="3 9" id="KW-0813">Transport</keyword>
<evidence type="ECO:0000256" key="7">
    <source>
        <dbReference type="ARBA" id="ARBA00023136"/>
    </source>
</evidence>
<comment type="subcellular location">
    <subcellularLocation>
        <location evidence="9">Cell membrane</location>
        <topology evidence="9">Multi-pass membrane protein</topology>
    </subcellularLocation>
    <subcellularLocation>
        <location evidence="1">Membrane</location>
        <topology evidence="1">Multi-pass membrane protein</topology>
    </subcellularLocation>
</comment>
<feature type="domain" description="CBS" evidence="11">
    <location>
        <begin position="249"/>
        <end position="307"/>
    </location>
</feature>
<feature type="region of interest" description="Disordered" evidence="10">
    <location>
        <begin position="1"/>
        <end position="25"/>
    </location>
</feature>
<keyword evidence="7 9" id="KW-0472">Membrane</keyword>
<dbReference type="Pfam" id="PF00571">
    <property type="entry name" value="CBS"/>
    <property type="match status" value="2"/>
</dbReference>
<sequence>MLARYNRGAFPTPPMTENLENQSQDDLETHLAQVQSLLARMRLVEELVHRQGGPRQDLVENLVHKQNLAELQRKLDQLHPADVAYILEALPLDERLLVWDLVKAERDGEILLEVSDSVRESLIQTMDKAELLAAAESLDTDEIADIAADLPRDVIEELLTTLDAQKRALLQSALAYPEDTVGALMDFEMVTIRADVTLEVALRYLRRLGELPDQLDKLFVVDRDERLIGVLPLKRLLTTDPEASVAAVMVEDVVQFHPEDEAQEAAQAFERYDLVMAPVVDAVGRLIGRLTIDAVVDYIRESADADMLSMAGLKEEEDLFSTVWRAAKNRWMWLAINLATAFVASRVIGAFEGSIEKLAALAALMPIIAGIGGNSGNQTITLIIRGLALGHITPSNARRLVLKEIGVALLNGLVWGSAVGVFAWLLYDNPALGGVMALAMLLNLLVAALAGIFIPMTLERVKRDPAIGSSVLLTFVTDSMGFFIFLGLATLLLL</sequence>
<dbReference type="InterPro" id="IPR006669">
    <property type="entry name" value="MgtE_transporter"/>
</dbReference>
<keyword evidence="5 9" id="KW-0460">Magnesium</keyword>
<dbReference type="InterPro" id="IPR046342">
    <property type="entry name" value="CBS_dom_sf"/>
</dbReference>
<evidence type="ECO:0000256" key="6">
    <source>
        <dbReference type="ARBA" id="ARBA00022989"/>
    </source>
</evidence>
<dbReference type="CDD" id="cd04606">
    <property type="entry name" value="CBS_pair_Mg_transporter"/>
    <property type="match status" value="1"/>
</dbReference>
<gene>
    <name evidence="12" type="ordered locus">Tbd_2506</name>
</gene>
<evidence type="ECO:0000313" key="12">
    <source>
        <dbReference type="EMBL" id="AAZ98459.1"/>
    </source>
</evidence>
<dbReference type="GO" id="GO:0046872">
    <property type="term" value="F:metal ion binding"/>
    <property type="evidence" value="ECO:0007669"/>
    <property type="project" value="UniProtKB-KW"/>
</dbReference>
<dbReference type="Pfam" id="PF01769">
    <property type="entry name" value="MgtE"/>
    <property type="match status" value="1"/>
</dbReference>
<keyword evidence="9" id="KW-0479">Metal-binding</keyword>
<dbReference type="PANTHER" id="PTHR43773:SF1">
    <property type="entry name" value="MAGNESIUM TRANSPORTER MGTE"/>
    <property type="match status" value="1"/>
</dbReference>
<dbReference type="EMBL" id="CP000116">
    <property type="protein sequence ID" value="AAZ98459.1"/>
    <property type="molecule type" value="Genomic_DNA"/>
</dbReference>
<dbReference type="GO" id="GO:0015095">
    <property type="term" value="F:magnesium ion transmembrane transporter activity"/>
    <property type="evidence" value="ECO:0007669"/>
    <property type="project" value="UniProtKB-UniRule"/>
</dbReference>
<dbReference type="Gene3D" id="1.10.357.20">
    <property type="entry name" value="SLC41 divalent cation transporters, integral membrane domain"/>
    <property type="match status" value="1"/>
</dbReference>
<dbReference type="Proteomes" id="UP000008291">
    <property type="component" value="Chromosome"/>
</dbReference>
<dbReference type="SUPFAM" id="SSF54631">
    <property type="entry name" value="CBS-domain pair"/>
    <property type="match status" value="1"/>
</dbReference>
<dbReference type="SMART" id="SM00924">
    <property type="entry name" value="MgtE_N"/>
    <property type="match status" value="1"/>
</dbReference>
<evidence type="ECO:0000256" key="5">
    <source>
        <dbReference type="ARBA" id="ARBA00022842"/>
    </source>
</evidence>
<comment type="function">
    <text evidence="9">Acts as a magnesium transporter.</text>
</comment>
<keyword evidence="13" id="KW-1185">Reference proteome</keyword>
<dbReference type="InterPro" id="IPR000644">
    <property type="entry name" value="CBS_dom"/>
</dbReference>
<dbReference type="SUPFAM" id="SSF161093">
    <property type="entry name" value="MgtE membrane domain-like"/>
    <property type="match status" value="1"/>
</dbReference>
<comment type="similarity">
    <text evidence="2 9">Belongs to the SLC41A transporter family.</text>
</comment>
<feature type="transmembrane region" description="Helical" evidence="9">
    <location>
        <begin position="405"/>
        <end position="427"/>
    </location>
</feature>
<evidence type="ECO:0000259" key="11">
    <source>
        <dbReference type="PROSITE" id="PS51371"/>
    </source>
</evidence>
<accession>Q3SFZ7</accession>
<dbReference type="GO" id="GO:0005886">
    <property type="term" value="C:plasma membrane"/>
    <property type="evidence" value="ECO:0007669"/>
    <property type="project" value="UniProtKB-SubCell"/>
</dbReference>
<dbReference type="FunFam" id="3.10.580.10:FF:000025">
    <property type="entry name" value="Magnesium transporter MgtE"/>
    <property type="match status" value="1"/>
</dbReference>
<keyword evidence="9" id="KW-1003">Cell membrane</keyword>
<dbReference type="InterPro" id="IPR038076">
    <property type="entry name" value="MgtE_N_sf"/>
</dbReference>
<dbReference type="SMART" id="SM00116">
    <property type="entry name" value="CBS"/>
    <property type="match status" value="2"/>
</dbReference>
<organism evidence="12 13">
    <name type="scientific">Thiobacillus denitrificans (strain ATCC 25259 / T1)</name>
    <dbReference type="NCBI Taxonomy" id="292415"/>
    <lineage>
        <taxon>Bacteria</taxon>
        <taxon>Pseudomonadati</taxon>
        <taxon>Pseudomonadota</taxon>
        <taxon>Betaproteobacteria</taxon>
        <taxon>Nitrosomonadales</taxon>
        <taxon>Thiobacillaceae</taxon>
        <taxon>Thiobacillus</taxon>
    </lineage>
</organism>
<evidence type="ECO:0000256" key="8">
    <source>
        <dbReference type="PROSITE-ProRule" id="PRU00703"/>
    </source>
</evidence>
<dbReference type="Gene3D" id="1.25.60.10">
    <property type="entry name" value="MgtE N-terminal domain-like"/>
    <property type="match status" value="1"/>
</dbReference>
<dbReference type="Gene3D" id="3.10.580.10">
    <property type="entry name" value="CBS-domain"/>
    <property type="match status" value="1"/>
</dbReference>
<dbReference type="InterPro" id="IPR036739">
    <property type="entry name" value="SLC41_membr_dom_sf"/>
</dbReference>
<feature type="transmembrane region" description="Helical" evidence="9">
    <location>
        <begin position="331"/>
        <end position="351"/>
    </location>
</feature>
<comment type="subunit">
    <text evidence="9">Homodimer.</text>
</comment>
<name>Q3SFZ7_THIDA</name>
<dbReference type="InterPro" id="IPR006667">
    <property type="entry name" value="SLC41_membr_dom"/>
</dbReference>
<proteinExistence type="inferred from homology"/>
<keyword evidence="4 9" id="KW-0812">Transmembrane</keyword>
<dbReference type="HOGENOM" id="CLU_037408_1_0_4"/>
<dbReference type="Pfam" id="PF03448">
    <property type="entry name" value="MgtE_N"/>
    <property type="match status" value="1"/>
</dbReference>
<protein>
    <recommendedName>
        <fullName evidence="9">Magnesium transporter MgtE</fullName>
    </recommendedName>
</protein>
<dbReference type="SUPFAM" id="SSF158791">
    <property type="entry name" value="MgtE N-terminal domain-like"/>
    <property type="match status" value="1"/>
</dbReference>
<dbReference type="eggNOG" id="COG2239">
    <property type="taxonomic scope" value="Bacteria"/>
</dbReference>
<dbReference type="NCBIfam" id="TIGR00400">
    <property type="entry name" value="mgtE"/>
    <property type="match status" value="1"/>
</dbReference>
<evidence type="ECO:0000256" key="9">
    <source>
        <dbReference type="RuleBase" id="RU362011"/>
    </source>
</evidence>
<evidence type="ECO:0000256" key="1">
    <source>
        <dbReference type="ARBA" id="ARBA00004141"/>
    </source>
</evidence>
<dbReference type="PANTHER" id="PTHR43773">
    <property type="entry name" value="MAGNESIUM TRANSPORTER MGTE"/>
    <property type="match status" value="1"/>
</dbReference>
<keyword evidence="8" id="KW-0129">CBS domain</keyword>
<dbReference type="PROSITE" id="PS51371">
    <property type="entry name" value="CBS"/>
    <property type="match status" value="2"/>
</dbReference>
<dbReference type="KEGG" id="tbd:Tbd_2506"/>
<keyword evidence="6 9" id="KW-1133">Transmembrane helix</keyword>
<evidence type="ECO:0000256" key="4">
    <source>
        <dbReference type="ARBA" id="ARBA00022692"/>
    </source>
</evidence>